<keyword evidence="1" id="KW-0472">Membrane</keyword>
<evidence type="ECO:0000313" key="3">
    <source>
        <dbReference type="Proteomes" id="UP000252519"/>
    </source>
</evidence>
<dbReference type="OrthoDB" id="10454400at2759"/>
<dbReference type="EMBL" id="JOJR01000102">
    <property type="protein sequence ID" value="RCN45422.1"/>
    <property type="molecule type" value="Genomic_DNA"/>
</dbReference>
<keyword evidence="1" id="KW-0812">Transmembrane</keyword>
<organism evidence="2 3">
    <name type="scientific">Ancylostoma caninum</name>
    <name type="common">Dog hookworm</name>
    <dbReference type="NCBI Taxonomy" id="29170"/>
    <lineage>
        <taxon>Eukaryota</taxon>
        <taxon>Metazoa</taxon>
        <taxon>Ecdysozoa</taxon>
        <taxon>Nematoda</taxon>
        <taxon>Chromadorea</taxon>
        <taxon>Rhabditida</taxon>
        <taxon>Rhabditina</taxon>
        <taxon>Rhabditomorpha</taxon>
        <taxon>Strongyloidea</taxon>
        <taxon>Ancylostomatidae</taxon>
        <taxon>Ancylostomatinae</taxon>
        <taxon>Ancylostoma</taxon>
    </lineage>
</organism>
<evidence type="ECO:0000313" key="2">
    <source>
        <dbReference type="EMBL" id="RCN45422.1"/>
    </source>
</evidence>
<evidence type="ECO:0000256" key="1">
    <source>
        <dbReference type="SAM" id="Phobius"/>
    </source>
</evidence>
<name>A0A368GM11_ANCCA</name>
<gene>
    <name evidence="2" type="ORF">ANCCAN_08572</name>
</gene>
<keyword evidence="3" id="KW-1185">Reference proteome</keyword>
<proteinExistence type="predicted"/>
<reference evidence="2 3" key="1">
    <citation type="submission" date="2014-10" db="EMBL/GenBank/DDBJ databases">
        <title>Draft genome of the hookworm Ancylostoma caninum.</title>
        <authorList>
            <person name="Mitreva M."/>
        </authorList>
    </citation>
    <scope>NUCLEOTIDE SEQUENCE [LARGE SCALE GENOMIC DNA]</scope>
    <source>
        <strain evidence="2 3">Baltimore</strain>
    </source>
</reference>
<dbReference type="AlphaFoldDB" id="A0A368GM11"/>
<keyword evidence="1" id="KW-1133">Transmembrane helix</keyword>
<comment type="caution">
    <text evidence="2">The sequence shown here is derived from an EMBL/GenBank/DDBJ whole genome shotgun (WGS) entry which is preliminary data.</text>
</comment>
<feature type="transmembrane region" description="Helical" evidence="1">
    <location>
        <begin position="21"/>
        <end position="45"/>
    </location>
</feature>
<accession>A0A368GM11</accession>
<protein>
    <submittedName>
        <fullName evidence="2">Uncharacterized protein</fullName>
    </submittedName>
</protein>
<dbReference type="Proteomes" id="UP000252519">
    <property type="component" value="Unassembled WGS sequence"/>
</dbReference>
<sequence length="79" mass="9176">MKGKGMQDKEFLSTSRRGFMNSIWAILLLLPLFLALLCLLGFVVYKTAEEVGEWIKLLKSEKEALHYKPPESQCNRTEW</sequence>